<dbReference type="GO" id="GO:0005886">
    <property type="term" value="C:plasma membrane"/>
    <property type="evidence" value="ECO:0007669"/>
    <property type="project" value="TreeGrafter"/>
</dbReference>
<dbReference type="InterPro" id="IPR037104">
    <property type="entry name" value="Annexin_sf"/>
</dbReference>
<dbReference type="PANTHER" id="PTHR10502:SF190">
    <property type="entry name" value="OS09G0453300 PROTEIN"/>
    <property type="match status" value="1"/>
</dbReference>
<keyword evidence="1" id="KW-0677">Repeat</keyword>
<evidence type="ECO:0000256" key="2">
    <source>
        <dbReference type="ARBA" id="ARBA00022837"/>
    </source>
</evidence>
<dbReference type="PANTHER" id="PTHR10502">
    <property type="entry name" value="ANNEXIN"/>
    <property type="match status" value="1"/>
</dbReference>
<dbReference type="STRING" id="3469.A0A4Y7L0U2"/>
<dbReference type="PROSITE" id="PS51897">
    <property type="entry name" value="ANNEXIN_2"/>
    <property type="match status" value="3"/>
</dbReference>
<evidence type="ECO:0000313" key="5">
    <source>
        <dbReference type="EMBL" id="RZC77815.1"/>
    </source>
</evidence>
<evidence type="ECO:0008006" key="7">
    <source>
        <dbReference type="Google" id="ProtNLM"/>
    </source>
</evidence>
<dbReference type="Gene3D" id="1.10.220.10">
    <property type="entry name" value="Annexin"/>
    <property type="match status" value="3"/>
</dbReference>
<gene>
    <name evidence="5" type="ORF">C5167_001981</name>
</gene>
<organism evidence="5 6">
    <name type="scientific">Papaver somniferum</name>
    <name type="common">Opium poppy</name>
    <dbReference type="NCBI Taxonomy" id="3469"/>
    <lineage>
        <taxon>Eukaryota</taxon>
        <taxon>Viridiplantae</taxon>
        <taxon>Streptophyta</taxon>
        <taxon>Embryophyta</taxon>
        <taxon>Tracheophyta</taxon>
        <taxon>Spermatophyta</taxon>
        <taxon>Magnoliopsida</taxon>
        <taxon>Ranunculales</taxon>
        <taxon>Papaveraceae</taxon>
        <taxon>Papaveroideae</taxon>
        <taxon>Papaver</taxon>
    </lineage>
</organism>
<dbReference type="GO" id="GO:0009409">
    <property type="term" value="P:response to cold"/>
    <property type="evidence" value="ECO:0007669"/>
    <property type="project" value="TreeGrafter"/>
</dbReference>
<dbReference type="GO" id="GO:0009408">
    <property type="term" value="P:response to heat"/>
    <property type="evidence" value="ECO:0007669"/>
    <property type="project" value="TreeGrafter"/>
</dbReference>
<dbReference type="Proteomes" id="UP000316621">
    <property type="component" value="Chromosome 9"/>
</dbReference>
<dbReference type="GO" id="GO:0005544">
    <property type="term" value="F:calcium-dependent phospholipid binding"/>
    <property type="evidence" value="ECO:0007669"/>
    <property type="project" value="UniProtKB-KW"/>
</dbReference>
<dbReference type="GO" id="GO:0009414">
    <property type="term" value="P:response to water deprivation"/>
    <property type="evidence" value="ECO:0007669"/>
    <property type="project" value="TreeGrafter"/>
</dbReference>
<dbReference type="OrthoDB" id="37886at2759"/>
<dbReference type="Pfam" id="PF00191">
    <property type="entry name" value="Annexin"/>
    <property type="match status" value="3"/>
</dbReference>
<dbReference type="SUPFAM" id="SSF47874">
    <property type="entry name" value="Annexin"/>
    <property type="match status" value="1"/>
</dbReference>
<keyword evidence="3" id="KW-0041">Annexin</keyword>
<keyword evidence="2" id="KW-0106">Calcium</keyword>
<dbReference type="PRINTS" id="PR00196">
    <property type="entry name" value="ANNEXIN"/>
</dbReference>
<dbReference type="Gramene" id="RZC77815">
    <property type="protein sequence ID" value="RZC77815"/>
    <property type="gene ID" value="C5167_001981"/>
</dbReference>
<keyword evidence="4" id="KW-0111">Calcium/phospholipid-binding</keyword>
<protein>
    <recommendedName>
        <fullName evidence="7">Annexin</fullName>
    </recommendedName>
</protein>
<keyword evidence="6" id="KW-1185">Reference proteome</keyword>
<dbReference type="EMBL" id="CM010723">
    <property type="protein sequence ID" value="RZC77815.1"/>
    <property type="molecule type" value="Genomic_DNA"/>
</dbReference>
<dbReference type="AlphaFoldDB" id="A0A4Y7L0U2"/>
<reference evidence="5 6" key="1">
    <citation type="journal article" date="2018" name="Science">
        <title>The opium poppy genome and morphinan production.</title>
        <authorList>
            <person name="Guo L."/>
            <person name="Winzer T."/>
            <person name="Yang X."/>
            <person name="Li Y."/>
            <person name="Ning Z."/>
            <person name="He Z."/>
            <person name="Teodor R."/>
            <person name="Lu Y."/>
            <person name="Bowser T.A."/>
            <person name="Graham I.A."/>
            <person name="Ye K."/>
        </authorList>
    </citation>
    <scope>NUCLEOTIDE SEQUENCE [LARGE SCALE GENOMIC DNA]</scope>
    <source>
        <strain evidence="6">cv. HN1</strain>
        <tissue evidence="5">Leaves</tissue>
    </source>
</reference>
<dbReference type="OMA" id="KEIHDSW"/>
<evidence type="ECO:0000256" key="3">
    <source>
        <dbReference type="ARBA" id="ARBA00023216"/>
    </source>
</evidence>
<dbReference type="GO" id="GO:0009651">
    <property type="term" value="P:response to salt stress"/>
    <property type="evidence" value="ECO:0007669"/>
    <property type="project" value="TreeGrafter"/>
</dbReference>
<evidence type="ECO:0000313" key="6">
    <source>
        <dbReference type="Proteomes" id="UP000316621"/>
    </source>
</evidence>
<dbReference type="InterPro" id="IPR018502">
    <property type="entry name" value="Annexin_repeat"/>
</dbReference>
<name>A0A4Y7L0U2_PAPSO</name>
<dbReference type="GO" id="GO:0005509">
    <property type="term" value="F:calcium ion binding"/>
    <property type="evidence" value="ECO:0007669"/>
    <property type="project" value="InterPro"/>
</dbReference>
<proteinExistence type="predicted"/>
<evidence type="ECO:0000256" key="4">
    <source>
        <dbReference type="ARBA" id="ARBA00023302"/>
    </source>
</evidence>
<dbReference type="FunFam" id="1.10.220.10:FF:000002">
    <property type="entry name" value="Annexin"/>
    <property type="match status" value="1"/>
</dbReference>
<dbReference type="GO" id="GO:0001786">
    <property type="term" value="F:phosphatidylserine binding"/>
    <property type="evidence" value="ECO:0007669"/>
    <property type="project" value="TreeGrafter"/>
</dbReference>
<dbReference type="GO" id="GO:0005737">
    <property type="term" value="C:cytoplasm"/>
    <property type="evidence" value="ECO:0007669"/>
    <property type="project" value="TreeGrafter"/>
</dbReference>
<accession>A0A4Y7L0U2</accession>
<sequence length="328" mass="37815">MDSNSVFSVQVCEKECREIHEYASSRRLNDLVPSLVRRNRYERKQIRETYLVMYGEDLINHLQKTQSNHTNQKYSLLSLWMLEPHERDAVMARNALEDGDINYKALIEIYTGRKSSQILLINQAYQHKFKRQLDQDIISFEMSHPFQRILVALATSHKSHNVDVSQHIAKCDAKRLYETGEGKGGSGGGGIEESVVLEMFSKRSIQQLRQTFSTYKHIYGHEYSKSIKKDVYGDFEDALGIVVKCIYTPAKYYAKILHSCIKGTTTDKGALGRVIVSRAEIDMDEIQRVFENKYGIELKDAILCENMMIMDKPQRDFIVALANIHYPS</sequence>
<dbReference type="SMART" id="SM00335">
    <property type="entry name" value="ANX"/>
    <property type="match status" value="3"/>
</dbReference>
<evidence type="ECO:0000256" key="1">
    <source>
        <dbReference type="ARBA" id="ARBA00022737"/>
    </source>
</evidence>
<dbReference type="InterPro" id="IPR001464">
    <property type="entry name" value="Annexin"/>
</dbReference>